<reference evidence="3 4" key="1">
    <citation type="submission" date="2013-09" db="EMBL/GenBank/DDBJ databases">
        <title>High correlation between genotypes and phenotypes of environmental bacteria Comamonas testosteroni strains.</title>
        <authorList>
            <person name="Liu L."/>
            <person name="Zhu W."/>
            <person name="Xia X."/>
            <person name="Xu B."/>
            <person name="Luo M."/>
            <person name="Wang G."/>
        </authorList>
    </citation>
    <scope>NUCLEOTIDE SEQUENCE [LARGE SCALE GENOMIC DNA]</scope>
    <source>
        <strain evidence="2 3">DF2</strain>
        <strain evidence="1 4">JL14</strain>
    </source>
</reference>
<evidence type="ECO:0000313" key="4">
    <source>
        <dbReference type="Proteomes" id="UP000029567"/>
    </source>
</evidence>
<keyword evidence="3" id="KW-1185">Reference proteome</keyword>
<name>A0A0E3B6A4_9BURK</name>
<gene>
    <name evidence="1" type="ORF">P245_27350</name>
    <name evidence="2" type="ORF">P608_17830</name>
</gene>
<organism evidence="1 4">
    <name type="scientific">Comamonas thiooxydans</name>
    <dbReference type="NCBI Taxonomy" id="363952"/>
    <lineage>
        <taxon>Bacteria</taxon>
        <taxon>Pseudomonadati</taxon>
        <taxon>Pseudomonadota</taxon>
        <taxon>Betaproteobacteria</taxon>
        <taxon>Burkholderiales</taxon>
        <taxon>Comamonadaceae</taxon>
        <taxon>Comamonas</taxon>
    </lineage>
</organism>
<comment type="caution">
    <text evidence="1">The sequence shown here is derived from an EMBL/GenBank/DDBJ whole genome shotgun (WGS) entry which is preliminary data.</text>
</comment>
<dbReference type="Proteomes" id="UP000029567">
    <property type="component" value="Unassembled WGS sequence"/>
</dbReference>
<sequence>MLAFEFPVHFLLLPFMAWTWLRTGMHQPVLTSAGAEIKEFEGAM</sequence>
<accession>A0A0E3B6A4</accession>
<dbReference type="Proteomes" id="UP000029549">
    <property type="component" value="Unassembled WGS sequence"/>
</dbReference>
<dbReference type="EMBL" id="AWTP01000122">
    <property type="protein sequence ID" value="KGH08844.1"/>
    <property type="molecule type" value="Genomic_DNA"/>
</dbReference>
<evidence type="ECO:0000313" key="2">
    <source>
        <dbReference type="EMBL" id="KGH08844.1"/>
    </source>
</evidence>
<evidence type="ECO:0000313" key="3">
    <source>
        <dbReference type="Proteomes" id="UP000029549"/>
    </source>
</evidence>
<dbReference type="AlphaFoldDB" id="A0A0E3B6A4"/>
<proteinExistence type="predicted"/>
<evidence type="ECO:0000313" key="1">
    <source>
        <dbReference type="EMBL" id="KGG82241.1"/>
    </source>
</evidence>
<protein>
    <submittedName>
        <fullName evidence="1">Uncharacterized protein</fullName>
    </submittedName>
</protein>
<dbReference type="EMBL" id="AWTN01000159">
    <property type="protein sequence ID" value="KGG82241.1"/>
    <property type="molecule type" value="Genomic_DNA"/>
</dbReference>